<evidence type="ECO:0000256" key="1">
    <source>
        <dbReference type="SAM" id="Phobius"/>
    </source>
</evidence>
<dbReference type="AlphaFoldDB" id="A0A367EZZ4"/>
<name>A0A367EZZ4_9ACTN</name>
<evidence type="ECO:0000313" key="2">
    <source>
        <dbReference type="EMBL" id="RCG23653.1"/>
    </source>
</evidence>
<dbReference type="RefSeq" id="WP_114022140.1">
    <property type="nucleotide sequence ID" value="NZ_QOIN01000042.1"/>
</dbReference>
<dbReference type="EMBL" id="QOIN01000042">
    <property type="protein sequence ID" value="RCG23653.1"/>
    <property type="molecule type" value="Genomic_DNA"/>
</dbReference>
<organism evidence="2 3">
    <name type="scientific">Streptomyces diacarni</name>
    <dbReference type="NCBI Taxonomy" id="2800381"/>
    <lineage>
        <taxon>Bacteria</taxon>
        <taxon>Bacillati</taxon>
        <taxon>Actinomycetota</taxon>
        <taxon>Actinomycetes</taxon>
        <taxon>Kitasatosporales</taxon>
        <taxon>Streptomycetaceae</taxon>
        <taxon>Streptomyces</taxon>
    </lineage>
</organism>
<feature type="transmembrane region" description="Helical" evidence="1">
    <location>
        <begin position="64"/>
        <end position="86"/>
    </location>
</feature>
<proteinExistence type="predicted"/>
<dbReference type="Proteomes" id="UP000252914">
    <property type="component" value="Unassembled WGS sequence"/>
</dbReference>
<gene>
    <name evidence="2" type="ORF">DTL70_13460</name>
</gene>
<comment type="caution">
    <text evidence="2">The sequence shown here is derived from an EMBL/GenBank/DDBJ whole genome shotgun (WGS) entry which is preliminary data.</text>
</comment>
<accession>A0A367EZZ4</accession>
<sequence length="157" mass="15946">MMRHTLAGAAAGAAGTTALNAVTYLDMVLRGRGGSSAPEQLVDEASDLTHVPVPGQGETRRNRVSGLGAVLGMVTGVGVGALYGAARALPWRPAVPVAGLVTGVAAMAGSDVPMATLKVSDPRTWQAADWLADLVPHLTYGMVTAAVYEMTAPPARA</sequence>
<keyword evidence="1" id="KW-0812">Transmembrane</keyword>
<keyword evidence="3" id="KW-1185">Reference proteome</keyword>
<evidence type="ECO:0008006" key="4">
    <source>
        <dbReference type="Google" id="ProtNLM"/>
    </source>
</evidence>
<keyword evidence="1" id="KW-0472">Membrane</keyword>
<protein>
    <recommendedName>
        <fullName evidence="4">DUF1440 domain-containing protein</fullName>
    </recommendedName>
</protein>
<reference evidence="2 3" key="1">
    <citation type="submission" date="2018-06" db="EMBL/GenBank/DDBJ databases">
        <title>Streptomyces reniochalinae sp. nov. and Streptomyces diacarnus sp. nov. from marine sponges.</title>
        <authorList>
            <person name="Li L."/>
        </authorList>
    </citation>
    <scope>NUCLEOTIDE SEQUENCE [LARGE SCALE GENOMIC DNA]</scope>
    <source>
        <strain evidence="2 3">LHW51701</strain>
    </source>
</reference>
<evidence type="ECO:0000313" key="3">
    <source>
        <dbReference type="Proteomes" id="UP000252914"/>
    </source>
</evidence>
<keyword evidence="1" id="KW-1133">Transmembrane helix</keyword>